<dbReference type="Gene3D" id="3.40.1010.10">
    <property type="entry name" value="Cobalt-precorrin-4 Transmethylase, Domain 1"/>
    <property type="match status" value="1"/>
</dbReference>
<dbReference type="AlphaFoldDB" id="A0A8J3HZ38"/>
<evidence type="ECO:0000259" key="7">
    <source>
        <dbReference type="Pfam" id="PF00590"/>
    </source>
</evidence>
<dbReference type="FunFam" id="3.30.950.10:FF:000002">
    <property type="entry name" value="Ribosomal RNA small subunit methyltransferase I"/>
    <property type="match status" value="1"/>
</dbReference>
<comment type="similarity">
    <text evidence="6">Belongs to the methyltransferase superfamily. RsmI family.</text>
</comment>
<dbReference type="NCBIfam" id="TIGR00096">
    <property type="entry name" value="16S rRNA (cytidine(1402)-2'-O)-methyltransferase"/>
    <property type="match status" value="1"/>
</dbReference>
<comment type="subcellular location">
    <subcellularLocation>
        <location evidence="6">Cytoplasm</location>
    </subcellularLocation>
</comment>
<gene>
    <name evidence="6 8" type="primary">rsmI</name>
    <name evidence="8" type="ORF">KSX_19330</name>
</gene>
<evidence type="ECO:0000256" key="3">
    <source>
        <dbReference type="ARBA" id="ARBA00022603"/>
    </source>
</evidence>
<keyword evidence="9" id="KW-1185">Reference proteome</keyword>
<keyword evidence="1 6" id="KW-0963">Cytoplasm</keyword>
<dbReference type="InterPro" id="IPR035996">
    <property type="entry name" value="4pyrrol_Methylase_sf"/>
</dbReference>
<accession>A0A8J3HZ38</accession>
<dbReference type="CDD" id="cd11648">
    <property type="entry name" value="RsmI"/>
    <property type="match status" value="1"/>
</dbReference>
<organism evidence="8 9">
    <name type="scientific">Ktedonospora formicarum</name>
    <dbReference type="NCBI Taxonomy" id="2778364"/>
    <lineage>
        <taxon>Bacteria</taxon>
        <taxon>Bacillati</taxon>
        <taxon>Chloroflexota</taxon>
        <taxon>Ktedonobacteria</taxon>
        <taxon>Ktedonobacterales</taxon>
        <taxon>Ktedonobacteraceae</taxon>
        <taxon>Ktedonospora</taxon>
    </lineage>
</organism>
<dbReference type="InterPro" id="IPR014776">
    <property type="entry name" value="4pyrrole_Mease_sub2"/>
</dbReference>
<dbReference type="EC" id="2.1.1.198" evidence="6"/>
<dbReference type="GO" id="GO:0070677">
    <property type="term" value="F:rRNA (cytosine-2'-O-)-methyltransferase activity"/>
    <property type="evidence" value="ECO:0007669"/>
    <property type="project" value="UniProtKB-UniRule"/>
</dbReference>
<dbReference type="Gene3D" id="3.30.950.10">
    <property type="entry name" value="Methyltransferase, Cobalt-precorrin-4 Transmethylase, Domain 2"/>
    <property type="match status" value="1"/>
</dbReference>
<dbReference type="SUPFAM" id="SSF53790">
    <property type="entry name" value="Tetrapyrrole methylase"/>
    <property type="match status" value="1"/>
</dbReference>
<sequence>MLYLVATPIGNLDDITLRALEILRSVDIIASEDTRKTGILLKHFDISKPQMAFHAFNEQRAGDRIENLLRQGQSVAVVTDAGTPGISDPGYTLVRRAIDAGLEVTMLPGPTACIMAVVLSGLPTHSFTFRGFPPRKTVGRRKFMEIDKDSPHTLVFYESPYRITSFLSDALEVLGDRSAAIANDLTKMFEKVERGTLSSLLTTMNEEKARGEYIIVIAGKGREIEDHNDEEDTSD</sequence>
<keyword evidence="3 6" id="KW-0489">Methyltransferase</keyword>
<dbReference type="Proteomes" id="UP000612362">
    <property type="component" value="Unassembled WGS sequence"/>
</dbReference>
<comment type="catalytic activity">
    <reaction evidence="6">
        <text>cytidine(1402) in 16S rRNA + S-adenosyl-L-methionine = 2'-O-methylcytidine(1402) in 16S rRNA + S-adenosyl-L-homocysteine + H(+)</text>
        <dbReference type="Rhea" id="RHEA:42924"/>
        <dbReference type="Rhea" id="RHEA-COMP:10285"/>
        <dbReference type="Rhea" id="RHEA-COMP:10286"/>
        <dbReference type="ChEBI" id="CHEBI:15378"/>
        <dbReference type="ChEBI" id="CHEBI:57856"/>
        <dbReference type="ChEBI" id="CHEBI:59789"/>
        <dbReference type="ChEBI" id="CHEBI:74495"/>
        <dbReference type="ChEBI" id="CHEBI:82748"/>
        <dbReference type="EC" id="2.1.1.198"/>
    </reaction>
</comment>
<dbReference type="HAMAP" id="MF_01877">
    <property type="entry name" value="16SrRNA_methyltr_I"/>
    <property type="match status" value="1"/>
</dbReference>
<comment type="function">
    <text evidence="6">Catalyzes the 2'-O-methylation of the ribose of cytidine 1402 (C1402) in 16S rRNA.</text>
</comment>
<dbReference type="InterPro" id="IPR008189">
    <property type="entry name" value="rRNA_ssu_MeTfrase_I"/>
</dbReference>
<comment type="caution">
    <text evidence="8">The sequence shown here is derived from an EMBL/GenBank/DDBJ whole genome shotgun (WGS) entry which is preliminary data.</text>
</comment>
<name>A0A8J3HZ38_9CHLR</name>
<dbReference type="PANTHER" id="PTHR46111">
    <property type="entry name" value="RIBOSOMAL RNA SMALL SUBUNIT METHYLTRANSFERASE I"/>
    <property type="match status" value="1"/>
</dbReference>
<proteinExistence type="inferred from homology"/>
<dbReference type="PIRSF" id="PIRSF005917">
    <property type="entry name" value="MTase_YraL"/>
    <property type="match status" value="1"/>
</dbReference>
<dbReference type="RefSeq" id="WP_220193228.1">
    <property type="nucleotide sequence ID" value="NZ_BNJF01000001.1"/>
</dbReference>
<dbReference type="InterPro" id="IPR000878">
    <property type="entry name" value="4pyrrol_Mease"/>
</dbReference>
<evidence type="ECO:0000256" key="5">
    <source>
        <dbReference type="ARBA" id="ARBA00022691"/>
    </source>
</evidence>
<keyword evidence="2 6" id="KW-0698">rRNA processing</keyword>
<dbReference type="FunFam" id="3.40.1010.10:FF:000007">
    <property type="entry name" value="Ribosomal RNA small subunit methyltransferase I"/>
    <property type="match status" value="1"/>
</dbReference>
<dbReference type="InterPro" id="IPR014777">
    <property type="entry name" value="4pyrrole_Mease_sub1"/>
</dbReference>
<evidence type="ECO:0000256" key="4">
    <source>
        <dbReference type="ARBA" id="ARBA00022679"/>
    </source>
</evidence>
<protein>
    <recommendedName>
        <fullName evidence="6">Ribosomal RNA small subunit methyltransferase I</fullName>
        <ecNumber evidence="6">2.1.1.198</ecNumber>
    </recommendedName>
    <alternativeName>
        <fullName evidence="6">16S rRNA 2'-O-ribose C1402 methyltransferase</fullName>
    </alternativeName>
    <alternativeName>
        <fullName evidence="6">rRNA (cytidine-2'-O-)-methyltransferase RsmI</fullName>
    </alternativeName>
</protein>
<keyword evidence="5 6" id="KW-0949">S-adenosyl-L-methionine</keyword>
<dbReference type="GO" id="GO:0005737">
    <property type="term" value="C:cytoplasm"/>
    <property type="evidence" value="ECO:0007669"/>
    <property type="project" value="UniProtKB-SubCell"/>
</dbReference>
<dbReference type="PANTHER" id="PTHR46111:SF1">
    <property type="entry name" value="RIBOSOMAL RNA SMALL SUBUNIT METHYLTRANSFERASE I"/>
    <property type="match status" value="1"/>
</dbReference>
<evidence type="ECO:0000256" key="2">
    <source>
        <dbReference type="ARBA" id="ARBA00022552"/>
    </source>
</evidence>
<evidence type="ECO:0000313" key="8">
    <source>
        <dbReference type="EMBL" id="GHO43770.1"/>
    </source>
</evidence>
<evidence type="ECO:0000313" key="9">
    <source>
        <dbReference type="Proteomes" id="UP000612362"/>
    </source>
</evidence>
<dbReference type="EMBL" id="BNJF01000001">
    <property type="protein sequence ID" value="GHO43770.1"/>
    <property type="molecule type" value="Genomic_DNA"/>
</dbReference>
<evidence type="ECO:0000256" key="6">
    <source>
        <dbReference type="HAMAP-Rule" id="MF_01877"/>
    </source>
</evidence>
<dbReference type="Pfam" id="PF00590">
    <property type="entry name" value="TP_methylase"/>
    <property type="match status" value="1"/>
</dbReference>
<evidence type="ECO:0000256" key="1">
    <source>
        <dbReference type="ARBA" id="ARBA00022490"/>
    </source>
</evidence>
<keyword evidence="4 6" id="KW-0808">Transferase</keyword>
<feature type="domain" description="Tetrapyrrole methylase" evidence="7">
    <location>
        <begin position="1"/>
        <end position="200"/>
    </location>
</feature>
<reference evidence="8" key="1">
    <citation type="submission" date="2020-10" db="EMBL/GenBank/DDBJ databases">
        <title>Taxonomic study of unclassified bacteria belonging to the class Ktedonobacteria.</title>
        <authorList>
            <person name="Yabe S."/>
            <person name="Wang C.M."/>
            <person name="Zheng Y."/>
            <person name="Sakai Y."/>
            <person name="Cavaletti L."/>
            <person name="Monciardini P."/>
            <person name="Donadio S."/>
        </authorList>
    </citation>
    <scope>NUCLEOTIDE SEQUENCE</scope>
    <source>
        <strain evidence="8">SOSP1-1</strain>
    </source>
</reference>